<gene>
    <name evidence="1" type="ORF">B0H16DRAFT_1893327</name>
</gene>
<dbReference type="Proteomes" id="UP001215598">
    <property type="component" value="Unassembled WGS sequence"/>
</dbReference>
<organism evidence="1 2">
    <name type="scientific">Mycena metata</name>
    <dbReference type="NCBI Taxonomy" id="1033252"/>
    <lineage>
        <taxon>Eukaryota</taxon>
        <taxon>Fungi</taxon>
        <taxon>Dikarya</taxon>
        <taxon>Basidiomycota</taxon>
        <taxon>Agaricomycotina</taxon>
        <taxon>Agaricomycetes</taxon>
        <taxon>Agaricomycetidae</taxon>
        <taxon>Agaricales</taxon>
        <taxon>Marasmiineae</taxon>
        <taxon>Mycenaceae</taxon>
        <taxon>Mycena</taxon>
    </lineage>
</organism>
<protein>
    <submittedName>
        <fullName evidence="1">Uncharacterized protein</fullName>
    </submittedName>
</protein>
<sequence>MVFQGAQARGELAKQYPVTEGINQQGLQSGCQSKQPIVLEAEEQNLILLDLPFSASLRNELLAERVQLPIILPALSIKNQPSVHIQTAKNSFRAQLLNRLRQQWSDPFAERSFMQLVELMESDGSVLFGGLLDVSSFERLIARYTETLGEAGSKSFIHSYVDLADHPAFLTDSHFNGAFLHPLVVALIAYQMGGPMRLTNARGKDTHPISVLAQDNMLHIDNTPFTEEYKVVLAWEKGVARGPTGQNFVSLPGTHRGTRNVLISPTGEPWSTENASIFTSDTAIDSLFAFQHDVTGRPPTVVEAQHPEQPVTVAFSAGSLVHHRYRTEQGNPRSCLILAFHRVSDDPGMFIATSPARPTPSLAELLIGFQDASTVDTFLDVLAAHAAPIAAKLLELGSPDCASTLVDTKKITLESVSLANWRAAVTMAPSVDDIKAKRGVHLSHPEPLSGDALLSRLCQAMSYDKHGLLDLILYGDGHEEVRKWARNRIREMRAEVIAQRIAGWVPEMVQPIAEHLLTPSTLHDMAGTLATLAITPDAADAVSAHELTGQIQLKSIRQLVIDLGEALVRCETMATFVSTSLFFFWAADDMAQLLSSSATIEAHAIARSLLRNYVASALLGEGRGLV</sequence>
<proteinExistence type="predicted"/>
<accession>A0AAD7I127</accession>
<evidence type="ECO:0000313" key="2">
    <source>
        <dbReference type="Proteomes" id="UP001215598"/>
    </source>
</evidence>
<evidence type="ECO:0000313" key="1">
    <source>
        <dbReference type="EMBL" id="KAJ7731513.1"/>
    </source>
</evidence>
<comment type="caution">
    <text evidence="1">The sequence shown here is derived from an EMBL/GenBank/DDBJ whole genome shotgun (WGS) entry which is preliminary data.</text>
</comment>
<keyword evidence="2" id="KW-1185">Reference proteome</keyword>
<name>A0AAD7I127_9AGAR</name>
<reference evidence="1" key="1">
    <citation type="submission" date="2023-03" db="EMBL/GenBank/DDBJ databases">
        <title>Massive genome expansion in bonnet fungi (Mycena s.s.) driven by repeated elements and novel gene families across ecological guilds.</title>
        <authorList>
            <consortium name="Lawrence Berkeley National Laboratory"/>
            <person name="Harder C.B."/>
            <person name="Miyauchi S."/>
            <person name="Viragh M."/>
            <person name="Kuo A."/>
            <person name="Thoen E."/>
            <person name="Andreopoulos B."/>
            <person name="Lu D."/>
            <person name="Skrede I."/>
            <person name="Drula E."/>
            <person name="Henrissat B."/>
            <person name="Morin E."/>
            <person name="Kohler A."/>
            <person name="Barry K."/>
            <person name="LaButti K."/>
            <person name="Morin E."/>
            <person name="Salamov A."/>
            <person name="Lipzen A."/>
            <person name="Mereny Z."/>
            <person name="Hegedus B."/>
            <person name="Baldrian P."/>
            <person name="Stursova M."/>
            <person name="Weitz H."/>
            <person name="Taylor A."/>
            <person name="Grigoriev I.V."/>
            <person name="Nagy L.G."/>
            <person name="Martin F."/>
            <person name="Kauserud H."/>
        </authorList>
    </citation>
    <scope>NUCLEOTIDE SEQUENCE</scope>
    <source>
        <strain evidence="1">CBHHK182m</strain>
    </source>
</reference>
<dbReference type="AlphaFoldDB" id="A0AAD7I127"/>
<dbReference type="EMBL" id="JARKIB010000152">
    <property type="protein sequence ID" value="KAJ7731513.1"/>
    <property type="molecule type" value="Genomic_DNA"/>
</dbReference>